<dbReference type="GO" id="GO:0055085">
    <property type="term" value="P:transmembrane transport"/>
    <property type="evidence" value="ECO:0007669"/>
    <property type="project" value="InterPro"/>
</dbReference>
<comment type="subcellular location">
    <subcellularLocation>
        <location evidence="1">Membrane</location>
        <topology evidence="1">Multi-pass membrane protein</topology>
    </subcellularLocation>
</comment>
<feature type="transmembrane region" description="Helical" evidence="9">
    <location>
        <begin position="255"/>
        <end position="273"/>
    </location>
</feature>
<gene>
    <name evidence="10" type="ORF">RHSIM_Rhsim06G0207000</name>
</gene>
<organism evidence="10 11">
    <name type="scientific">Rhododendron simsii</name>
    <name type="common">Sims's rhododendron</name>
    <dbReference type="NCBI Taxonomy" id="118357"/>
    <lineage>
        <taxon>Eukaryota</taxon>
        <taxon>Viridiplantae</taxon>
        <taxon>Streptophyta</taxon>
        <taxon>Embryophyta</taxon>
        <taxon>Tracheophyta</taxon>
        <taxon>Spermatophyta</taxon>
        <taxon>Magnoliopsida</taxon>
        <taxon>eudicotyledons</taxon>
        <taxon>Gunneridae</taxon>
        <taxon>Pentapetalae</taxon>
        <taxon>asterids</taxon>
        <taxon>Ericales</taxon>
        <taxon>Ericaceae</taxon>
        <taxon>Ericoideae</taxon>
        <taxon>Rhodoreae</taxon>
        <taxon>Rhododendron</taxon>
    </lineage>
</organism>
<evidence type="ECO:0000256" key="4">
    <source>
        <dbReference type="ARBA" id="ARBA00022989"/>
    </source>
</evidence>
<feature type="transmembrane region" description="Helical" evidence="9">
    <location>
        <begin position="191"/>
        <end position="211"/>
    </location>
</feature>
<keyword evidence="5 9" id="KW-0472">Membrane</keyword>
<feature type="transmembrane region" description="Helical" evidence="9">
    <location>
        <begin position="54"/>
        <end position="71"/>
    </location>
</feature>
<feature type="transmembrane region" description="Helical" evidence="9">
    <location>
        <begin position="223"/>
        <end position="243"/>
    </location>
</feature>
<evidence type="ECO:0000313" key="11">
    <source>
        <dbReference type="Proteomes" id="UP000626092"/>
    </source>
</evidence>
<feature type="transmembrane region" description="Helical" evidence="9">
    <location>
        <begin position="78"/>
        <end position="94"/>
    </location>
</feature>
<dbReference type="PANTHER" id="PTHR23505:SF83">
    <property type="entry name" value="SPHINGOLIPID TRANSPORTER SPINSTER HOMOLOG 2-RELATED"/>
    <property type="match status" value="1"/>
</dbReference>
<feature type="transmembrane region" description="Helical" evidence="9">
    <location>
        <begin position="106"/>
        <end position="132"/>
    </location>
</feature>
<reference evidence="10" key="1">
    <citation type="submission" date="2019-11" db="EMBL/GenBank/DDBJ databases">
        <authorList>
            <person name="Liu Y."/>
            <person name="Hou J."/>
            <person name="Li T.-Q."/>
            <person name="Guan C.-H."/>
            <person name="Wu X."/>
            <person name="Wu H.-Z."/>
            <person name="Ling F."/>
            <person name="Zhang R."/>
            <person name="Shi X.-G."/>
            <person name="Ren J.-P."/>
            <person name="Chen E.-F."/>
            <person name="Sun J.-M."/>
        </authorList>
    </citation>
    <scope>NUCLEOTIDE SEQUENCE</scope>
    <source>
        <strain evidence="10">Adult_tree_wgs_1</strain>
        <tissue evidence="10">Leaves</tissue>
    </source>
</reference>
<evidence type="ECO:0000256" key="3">
    <source>
        <dbReference type="ARBA" id="ARBA00022692"/>
    </source>
</evidence>
<feature type="compositionally biased region" description="Polar residues" evidence="8">
    <location>
        <begin position="1"/>
        <end position="10"/>
    </location>
</feature>
<evidence type="ECO:0008006" key="12">
    <source>
        <dbReference type="Google" id="ProtNLM"/>
    </source>
</evidence>
<proteinExistence type="inferred from homology"/>
<keyword evidence="6" id="KW-1015">Disulfide bond</keyword>
<dbReference type="OrthoDB" id="6770063at2759"/>
<keyword evidence="3 9" id="KW-0812">Transmembrane</keyword>
<evidence type="ECO:0000256" key="6">
    <source>
        <dbReference type="ARBA" id="ARBA00023157"/>
    </source>
</evidence>
<evidence type="ECO:0000313" key="10">
    <source>
        <dbReference type="EMBL" id="KAF7139911.1"/>
    </source>
</evidence>
<dbReference type="GO" id="GO:0016020">
    <property type="term" value="C:membrane"/>
    <property type="evidence" value="ECO:0007669"/>
    <property type="project" value="UniProtKB-SubCell"/>
</dbReference>
<dbReference type="EMBL" id="WJXA01000006">
    <property type="protein sequence ID" value="KAF7139911.1"/>
    <property type="molecule type" value="Genomic_DNA"/>
</dbReference>
<comment type="similarity">
    <text evidence="7">Belongs to the major facilitator superfamily. Phosphate:H(+) symporter (TC 2.A.1.9) family.</text>
</comment>
<sequence>MGKQAVQQNPEAPKTELPVSKETTDMARVSSEATNGSWFTPIRGALNLSNFQDGFLSSAFMIGLIVASPIFASLVKRLVGVGIAPFVSIGAPYIDDIAPLAQKATWLGIFYTCIPAGFSVGYVYGGLVGFLAKPLKLKDDSTGEDGAKRPVKEEFIDQDSKGPSKIFVMASVQAHSSRFVKDLKVLLLDKVYVVNVLGNIAYNLSWVHIHIGGPKLVMKNADMIFGGVTMVCGIVGTLAGGFVLDRMTSTISNAFKLLAAATFIGGALCFSAFCFKSLYVFIALFTVGELLLFGTQGPVNFICLQCVQPSMRPISMAMSVVAIHVFGDVPSAPLVGVLQDYLNDWRKTTLILTSILFLAAIIWFIGIFLYKGGKSNGDSENQVAMVGKSNETPLVDEMAIERTNSSPANP</sequence>
<evidence type="ECO:0000256" key="9">
    <source>
        <dbReference type="SAM" id="Phobius"/>
    </source>
</evidence>
<accession>A0A834GSF1</accession>
<keyword evidence="11" id="KW-1185">Reference proteome</keyword>
<dbReference type="InterPro" id="IPR036259">
    <property type="entry name" value="MFS_trans_sf"/>
</dbReference>
<feature type="transmembrane region" description="Helical" evidence="9">
    <location>
        <begin position="279"/>
        <end position="304"/>
    </location>
</feature>
<feature type="transmembrane region" description="Helical" evidence="9">
    <location>
        <begin position="316"/>
        <end position="338"/>
    </location>
</feature>
<name>A0A834GSF1_RHOSS</name>
<feature type="region of interest" description="Disordered" evidence="8">
    <location>
        <begin position="1"/>
        <end position="26"/>
    </location>
</feature>
<evidence type="ECO:0000256" key="7">
    <source>
        <dbReference type="ARBA" id="ARBA00044504"/>
    </source>
</evidence>
<dbReference type="Pfam" id="PF03137">
    <property type="entry name" value="OATP"/>
    <property type="match status" value="1"/>
</dbReference>
<dbReference type="InterPro" id="IPR044770">
    <property type="entry name" value="MFS_spinster-like"/>
</dbReference>
<evidence type="ECO:0000256" key="2">
    <source>
        <dbReference type="ARBA" id="ARBA00022448"/>
    </source>
</evidence>
<dbReference type="SUPFAM" id="SSF103473">
    <property type="entry name" value="MFS general substrate transporter"/>
    <property type="match status" value="1"/>
</dbReference>
<dbReference type="AlphaFoldDB" id="A0A834GSF1"/>
<feature type="transmembrane region" description="Helical" evidence="9">
    <location>
        <begin position="350"/>
        <end position="370"/>
    </location>
</feature>
<comment type="caution">
    <text evidence="10">The sequence shown here is derived from an EMBL/GenBank/DDBJ whole genome shotgun (WGS) entry which is preliminary data.</text>
</comment>
<evidence type="ECO:0000256" key="5">
    <source>
        <dbReference type="ARBA" id="ARBA00023136"/>
    </source>
</evidence>
<evidence type="ECO:0000256" key="1">
    <source>
        <dbReference type="ARBA" id="ARBA00004141"/>
    </source>
</evidence>
<dbReference type="InterPro" id="IPR004156">
    <property type="entry name" value="OATP"/>
</dbReference>
<dbReference type="Proteomes" id="UP000626092">
    <property type="component" value="Unassembled WGS sequence"/>
</dbReference>
<keyword evidence="2" id="KW-0813">Transport</keyword>
<evidence type="ECO:0000256" key="8">
    <source>
        <dbReference type="SAM" id="MobiDB-lite"/>
    </source>
</evidence>
<keyword evidence="4 9" id="KW-1133">Transmembrane helix</keyword>
<protein>
    <recommendedName>
        <fullName evidence="12">Major facilitator superfamily (MFS) profile domain-containing protein</fullName>
    </recommendedName>
</protein>
<dbReference type="Gene3D" id="1.20.1250.20">
    <property type="entry name" value="MFS general substrate transporter like domains"/>
    <property type="match status" value="2"/>
</dbReference>
<dbReference type="PANTHER" id="PTHR23505">
    <property type="entry name" value="SPINSTER"/>
    <property type="match status" value="1"/>
</dbReference>